<accession>A0ACC2X8L4</accession>
<evidence type="ECO:0000313" key="2">
    <source>
        <dbReference type="Proteomes" id="UP001243375"/>
    </source>
</evidence>
<dbReference type="Proteomes" id="UP001243375">
    <property type="component" value="Unassembled WGS sequence"/>
</dbReference>
<organism evidence="1 2">
    <name type="scientific">Naganishia vaughanmartiniae</name>
    <dbReference type="NCBI Taxonomy" id="1424756"/>
    <lineage>
        <taxon>Eukaryota</taxon>
        <taxon>Fungi</taxon>
        <taxon>Dikarya</taxon>
        <taxon>Basidiomycota</taxon>
        <taxon>Agaricomycotina</taxon>
        <taxon>Tremellomycetes</taxon>
        <taxon>Filobasidiales</taxon>
        <taxon>Filobasidiaceae</taxon>
        <taxon>Naganishia</taxon>
    </lineage>
</organism>
<reference evidence="1" key="1">
    <citation type="submission" date="2023-04" db="EMBL/GenBank/DDBJ databases">
        <title>Draft Genome sequencing of Naganishia species isolated from polar environments using Oxford Nanopore Technology.</title>
        <authorList>
            <person name="Leo P."/>
            <person name="Venkateswaran K."/>
        </authorList>
    </citation>
    <scope>NUCLEOTIDE SEQUENCE</scope>
    <source>
        <strain evidence="1">MNA-CCFEE 5425</strain>
    </source>
</reference>
<evidence type="ECO:0000313" key="1">
    <source>
        <dbReference type="EMBL" id="KAJ9119749.1"/>
    </source>
</evidence>
<proteinExistence type="predicted"/>
<gene>
    <name evidence="1" type="ORF">QFC22_003459</name>
</gene>
<sequence length="182" mass="20949">MEDDEDEDEEEEEEAQKQEAQETPNPENDDTEPTSVEEKAAPKMEKVKSEPNELGEYSPDELQDVNKDVLNAEITQLEGKTQLFFVTSPLATNARFAVLEEIGKAKPNLNVLAEWRKRETEYLERARDLEQVTTSRDEAKQRYDELRKARLEGFMTGFNIISSKLKEMYQVRTFNVPVTSLG</sequence>
<comment type="caution">
    <text evidence="1">The sequence shown here is derived from an EMBL/GenBank/DDBJ whole genome shotgun (WGS) entry which is preliminary data.</text>
</comment>
<name>A0ACC2X8L4_9TREE</name>
<dbReference type="EMBL" id="JASBWU010000008">
    <property type="protein sequence ID" value="KAJ9119749.1"/>
    <property type="molecule type" value="Genomic_DNA"/>
</dbReference>
<keyword evidence="2" id="KW-1185">Reference proteome</keyword>
<protein>
    <submittedName>
        <fullName evidence="1">Uncharacterized protein</fullName>
    </submittedName>
</protein>